<keyword evidence="4" id="KW-0238">DNA-binding</keyword>
<keyword evidence="6" id="KW-0539">Nucleus</keyword>
<comment type="subcellular location">
    <subcellularLocation>
        <location evidence="1">Nucleus</location>
    </subcellularLocation>
</comment>
<dbReference type="InterPro" id="IPR007219">
    <property type="entry name" value="XnlR_reg_dom"/>
</dbReference>
<dbReference type="Proteomes" id="UP000717696">
    <property type="component" value="Unassembled WGS sequence"/>
</dbReference>
<keyword evidence="9" id="KW-1185">Reference proteome</keyword>
<dbReference type="PANTHER" id="PTHR31845:SF17">
    <property type="entry name" value="ZN(II)2CYS6 TRANSCRIPTION FACTOR (EUROFUNG)"/>
    <property type="match status" value="1"/>
</dbReference>
<reference evidence="8" key="1">
    <citation type="journal article" date="2021" name="Nat. Commun.">
        <title>Genetic determinants of endophytism in the Arabidopsis root mycobiome.</title>
        <authorList>
            <person name="Mesny F."/>
            <person name="Miyauchi S."/>
            <person name="Thiergart T."/>
            <person name="Pickel B."/>
            <person name="Atanasova L."/>
            <person name="Karlsson M."/>
            <person name="Huettel B."/>
            <person name="Barry K.W."/>
            <person name="Haridas S."/>
            <person name="Chen C."/>
            <person name="Bauer D."/>
            <person name="Andreopoulos W."/>
            <person name="Pangilinan J."/>
            <person name="LaButti K."/>
            <person name="Riley R."/>
            <person name="Lipzen A."/>
            <person name="Clum A."/>
            <person name="Drula E."/>
            <person name="Henrissat B."/>
            <person name="Kohler A."/>
            <person name="Grigoriev I.V."/>
            <person name="Martin F.M."/>
            <person name="Hacquard S."/>
        </authorList>
    </citation>
    <scope>NUCLEOTIDE SEQUENCE</scope>
    <source>
        <strain evidence="8">MPI-CAGE-AT-0021</strain>
    </source>
</reference>
<evidence type="ECO:0000256" key="4">
    <source>
        <dbReference type="ARBA" id="ARBA00023125"/>
    </source>
</evidence>
<evidence type="ECO:0000256" key="5">
    <source>
        <dbReference type="ARBA" id="ARBA00023163"/>
    </source>
</evidence>
<protein>
    <submittedName>
        <fullName evidence="8">Fungal-specific transcription factor domain-containing protein</fullName>
    </submittedName>
</protein>
<dbReference type="SMART" id="SM00906">
    <property type="entry name" value="Fungal_trans"/>
    <property type="match status" value="1"/>
</dbReference>
<dbReference type="SMART" id="SM00066">
    <property type="entry name" value="GAL4"/>
    <property type="match status" value="1"/>
</dbReference>
<dbReference type="InterPro" id="IPR036864">
    <property type="entry name" value="Zn2-C6_fun-type_DNA-bd_sf"/>
</dbReference>
<dbReference type="PANTHER" id="PTHR31845">
    <property type="entry name" value="FINGER DOMAIN PROTEIN, PUTATIVE-RELATED"/>
    <property type="match status" value="1"/>
</dbReference>
<gene>
    <name evidence="8" type="ORF">B0J13DRAFT_63260</name>
</gene>
<sequence>MDEDSQPSSAQKPSSSACLPCRKVKMKCTPSEVNVDSRCDRCTRKSLECIFQKHRRGRKVGTRVSTRRSEAVLSAPVPSGSETEMIELIQDSWTPASQSIESIADSEPTSLQPSGLLNHEAMRGKFSLGYILSTADGHPANAGSRDVQFSPAEDPIMLGLVNLSIAKSLFNNFMEVLNSYISQLDPILHTFTYVRQKSPFLLSTILAMAAKAFNPALYEKVHDHAQNLYADCFRRGKKSTEIAQAILILTYWKEPEDTRAWTSLGYVIRMCMDLGWHRLMPYSVQSRVSMSEKERREIRNIERTWYVLFVYDRSISLQTGKPWMMERNEFIESIDVWCKDSMVTSNDRLLGAFVTLRLMTSAVYKLLSQKPQTSEGRGPLHNIESLLTIINGRIKGWEDIWTQAVETEDDTCHPFLVRFYGTHLRLQLFSLPLQEILASPNADLSMSLEILWVAYSSAMEMLRLLSLYSSRLYFAQDSIHVMTAYSAAFLIKLLLSAPASIVSEIQDSTISALRAAKLVFSQQAAPPGSSCALQAKFLERVVLEFLNTRKDKLRNPGDVSLDILTSSAEGSQSRPRMLNEAGQPLIINEDMDPPDSPTLQQIRSDFLFNDDNFWADMFVSAGFSLQDGVFFS</sequence>
<accession>A0A9P9EIU0</accession>
<dbReference type="OrthoDB" id="3163292at2759"/>
<dbReference type="InterPro" id="IPR051089">
    <property type="entry name" value="prtT"/>
</dbReference>
<dbReference type="Pfam" id="PF04082">
    <property type="entry name" value="Fungal_trans"/>
    <property type="match status" value="1"/>
</dbReference>
<feature type="domain" description="Zn(2)-C6 fungal-type" evidence="7">
    <location>
        <begin position="17"/>
        <end position="51"/>
    </location>
</feature>
<dbReference type="PROSITE" id="PS00463">
    <property type="entry name" value="ZN2_CY6_FUNGAL_1"/>
    <property type="match status" value="1"/>
</dbReference>
<organism evidence="8 9">
    <name type="scientific">Dactylonectria estremocensis</name>
    <dbReference type="NCBI Taxonomy" id="1079267"/>
    <lineage>
        <taxon>Eukaryota</taxon>
        <taxon>Fungi</taxon>
        <taxon>Dikarya</taxon>
        <taxon>Ascomycota</taxon>
        <taxon>Pezizomycotina</taxon>
        <taxon>Sordariomycetes</taxon>
        <taxon>Hypocreomycetidae</taxon>
        <taxon>Hypocreales</taxon>
        <taxon>Nectriaceae</taxon>
        <taxon>Dactylonectria</taxon>
    </lineage>
</organism>
<dbReference type="PROSITE" id="PS50048">
    <property type="entry name" value="ZN2_CY6_FUNGAL_2"/>
    <property type="match status" value="1"/>
</dbReference>
<dbReference type="CDD" id="cd12148">
    <property type="entry name" value="fungal_TF_MHR"/>
    <property type="match status" value="1"/>
</dbReference>
<evidence type="ECO:0000259" key="7">
    <source>
        <dbReference type="PROSITE" id="PS50048"/>
    </source>
</evidence>
<comment type="caution">
    <text evidence="8">The sequence shown here is derived from an EMBL/GenBank/DDBJ whole genome shotgun (WGS) entry which is preliminary data.</text>
</comment>
<name>A0A9P9EIU0_9HYPO</name>
<evidence type="ECO:0000256" key="2">
    <source>
        <dbReference type="ARBA" id="ARBA00022723"/>
    </source>
</evidence>
<evidence type="ECO:0000313" key="8">
    <source>
        <dbReference type="EMBL" id="KAH7140334.1"/>
    </source>
</evidence>
<evidence type="ECO:0000256" key="1">
    <source>
        <dbReference type="ARBA" id="ARBA00004123"/>
    </source>
</evidence>
<dbReference type="GO" id="GO:0000976">
    <property type="term" value="F:transcription cis-regulatory region binding"/>
    <property type="evidence" value="ECO:0007669"/>
    <property type="project" value="TreeGrafter"/>
</dbReference>
<dbReference type="SUPFAM" id="SSF57701">
    <property type="entry name" value="Zn2/Cys6 DNA-binding domain"/>
    <property type="match status" value="1"/>
</dbReference>
<dbReference type="GO" id="GO:0008270">
    <property type="term" value="F:zinc ion binding"/>
    <property type="evidence" value="ECO:0007669"/>
    <property type="project" value="InterPro"/>
</dbReference>
<keyword evidence="5" id="KW-0804">Transcription</keyword>
<evidence type="ECO:0000313" key="9">
    <source>
        <dbReference type="Proteomes" id="UP000717696"/>
    </source>
</evidence>
<evidence type="ECO:0000256" key="3">
    <source>
        <dbReference type="ARBA" id="ARBA00023015"/>
    </source>
</evidence>
<keyword evidence="2" id="KW-0479">Metal-binding</keyword>
<dbReference type="Gene3D" id="4.10.240.10">
    <property type="entry name" value="Zn(2)-C6 fungal-type DNA-binding domain"/>
    <property type="match status" value="1"/>
</dbReference>
<proteinExistence type="predicted"/>
<dbReference type="CDD" id="cd00067">
    <property type="entry name" value="GAL4"/>
    <property type="match status" value="1"/>
</dbReference>
<dbReference type="GO" id="GO:0006351">
    <property type="term" value="P:DNA-templated transcription"/>
    <property type="evidence" value="ECO:0007669"/>
    <property type="project" value="InterPro"/>
</dbReference>
<dbReference type="GO" id="GO:0005634">
    <property type="term" value="C:nucleus"/>
    <property type="evidence" value="ECO:0007669"/>
    <property type="project" value="UniProtKB-SubCell"/>
</dbReference>
<dbReference type="GO" id="GO:0000981">
    <property type="term" value="F:DNA-binding transcription factor activity, RNA polymerase II-specific"/>
    <property type="evidence" value="ECO:0007669"/>
    <property type="project" value="InterPro"/>
</dbReference>
<evidence type="ECO:0000256" key="6">
    <source>
        <dbReference type="ARBA" id="ARBA00023242"/>
    </source>
</evidence>
<dbReference type="InterPro" id="IPR001138">
    <property type="entry name" value="Zn2Cys6_DnaBD"/>
</dbReference>
<dbReference type="EMBL" id="JAGMUU010000013">
    <property type="protein sequence ID" value="KAH7140334.1"/>
    <property type="molecule type" value="Genomic_DNA"/>
</dbReference>
<dbReference type="AlphaFoldDB" id="A0A9P9EIU0"/>
<keyword evidence="3" id="KW-0805">Transcription regulation</keyword>